<keyword evidence="4 9" id="KW-0732">Signal</keyword>
<organism evidence="10 11">
    <name type="scientific">Dictyostelium firmibasis</name>
    <dbReference type="NCBI Taxonomy" id="79012"/>
    <lineage>
        <taxon>Eukaryota</taxon>
        <taxon>Amoebozoa</taxon>
        <taxon>Evosea</taxon>
        <taxon>Eumycetozoa</taxon>
        <taxon>Dictyostelia</taxon>
        <taxon>Dictyosteliales</taxon>
        <taxon>Dictyosteliaceae</taxon>
        <taxon>Dictyostelium</taxon>
    </lineage>
</organism>
<evidence type="ECO:0000313" key="11">
    <source>
        <dbReference type="Proteomes" id="UP001344447"/>
    </source>
</evidence>
<proteinExistence type="inferred from homology"/>
<comment type="function">
    <text evidence="9">Putative phospholipase.</text>
</comment>
<keyword evidence="8" id="KW-0325">Glycoprotein</keyword>
<evidence type="ECO:0000256" key="6">
    <source>
        <dbReference type="ARBA" id="ARBA00022963"/>
    </source>
</evidence>
<dbReference type="InterPro" id="IPR007000">
    <property type="entry name" value="PLipase_B-like"/>
</dbReference>
<evidence type="ECO:0000256" key="4">
    <source>
        <dbReference type="ARBA" id="ARBA00022729"/>
    </source>
</evidence>
<keyword evidence="11" id="KW-1185">Reference proteome</keyword>
<dbReference type="GO" id="GO:0005576">
    <property type="term" value="C:extracellular region"/>
    <property type="evidence" value="ECO:0007669"/>
    <property type="project" value="UniProtKB-SubCell"/>
</dbReference>
<dbReference type="PANTHER" id="PTHR12370:SF26">
    <property type="entry name" value="PHOSPHOLIPASE B-LIKE PROTEIN A"/>
    <property type="match status" value="1"/>
</dbReference>
<evidence type="ECO:0000256" key="8">
    <source>
        <dbReference type="ARBA" id="ARBA00023180"/>
    </source>
</evidence>
<dbReference type="EMBL" id="JAVFKY010000004">
    <property type="protein sequence ID" value="KAK5577941.1"/>
    <property type="molecule type" value="Genomic_DNA"/>
</dbReference>
<sequence length="574" mass="64849">MKIIRSLLLLTIAIIGSVLSNGVDDGYTVFYAQPDNYYVKPGTFSNGVAQAIFSNEMMSTGWSFMSISSSEGLYPNEIIAAGAGYLEGYISQETIYQNWMNMYQNEYHNVIGSDVEDWIQENVQYLEDMIESAPSTDLYWQNIQTLLTQITYMQRGYNQSIIDNDVDSSQLLGLTEFFLMNMDGDMIDLGPALNLTNGKQVTSPATATSPKQAFKEFMRRTGHCSALIKLTDDLSDLFSGHTTWSSYYEMVRMFKVYNLKYLFNGQPPASKVTMFSGYPGTLSSIDDFYLLDTKIVVIETTNGLMNNNLYHLITSQSVLSWMRVIVANRLATSGESWCQAFSLYNSGTYNNQWIVVDYNKFIKGYGALDGTLYILEQVPDYIEYGDQTPILRTGFWPSFNIPFYENIYGLTGFNETYAQFGNWFSYQASPRSMIFKRDANNIHSLTQFQAMLRYNNWQNDPFSQGNAGNQISSRFDLVTSEDPNNQYLDPDAFGGIDSKVVSADMVAALLVNAQSGPSHDNETPFTWNSQWAEKYTYAGQPTTWNFDWMTMSLQSMKPATTSSSASSSDSTTFN</sequence>
<reference evidence="10 11" key="1">
    <citation type="submission" date="2023-11" db="EMBL/GenBank/DDBJ databases">
        <title>Dfirmibasis_genome.</title>
        <authorList>
            <person name="Edelbroek B."/>
            <person name="Kjellin J."/>
            <person name="Jerlstrom-Hultqvist J."/>
            <person name="Soderbom F."/>
        </authorList>
    </citation>
    <scope>NUCLEOTIDE SEQUENCE [LARGE SCALE GENOMIC DNA]</scope>
    <source>
        <strain evidence="10 11">TNS-C-14</strain>
    </source>
</reference>
<evidence type="ECO:0000256" key="3">
    <source>
        <dbReference type="ARBA" id="ARBA00022525"/>
    </source>
</evidence>
<dbReference type="GO" id="GO:0009395">
    <property type="term" value="P:phospholipid catabolic process"/>
    <property type="evidence" value="ECO:0007669"/>
    <property type="project" value="TreeGrafter"/>
</dbReference>
<comment type="similarity">
    <text evidence="2 9">Belongs to the phospholipase B-like family.</text>
</comment>
<comment type="caution">
    <text evidence="10">The sequence shown here is derived from an EMBL/GenBank/DDBJ whole genome shotgun (WGS) entry which is preliminary data.</text>
</comment>
<keyword evidence="3" id="KW-0964">Secreted</keyword>
<dbReference type="FunFam" id="3.60.60.30:FF:000001">
    <property type="entry name" value="Phospholipase B-like protein G"/>
    <property type="match status" value="1"/>
</dbReference>
<evidence type="ECO:0000313" key="10">
    <source>
        <dbReference type="EMBL" id="KAK5577941.1"/>
    </source>
</evidence>
<feature type="chain" id="PRO_5042673887" description="Phospholipase B-like" evidence="9">
    <location>
        <begin position="21"/>
        <end position="574"/>
    </location>
</feature>
<keyword evidence="6 9" id="KW-0442">Lipid degradation</keyword>
<evidence type="ECO:0000256" key="2">
    <source>
        <dbReference type="ARBA" id="ARBA00007835"/>
    </source>
</evidence>
<name>A0AAN7YT44_9MYCE</name>
<dbReference type="Pfam" id="PF04916">
    <property type="entry name" value="Phospholip_B"/>
    <property type="match status" value="1"/>
</dbReference>
<comment type="subcellular location">
    <subcellularLocation>
        <location evidence="1">Secreted</location>
    </subcellularLocation>
</comment>
<dbReference type="GO" id="GO:0004620">
    <property type="term" value="F:phospholipase activity"/>
    <property type="evidence" value="ECO:0007669"/>
    <property type="project" value="InterPro"/>
</dbReference>
<dbReference type="PANTHER" id="PTHR12370">
    <property type="entry name" value="PHOSPHOLIPASE B-RELATED"/>
    <property type="match status" value="1"/>
</dbReference>
<dbReference type="AlphaFoldDB" id="A0AAN7YT44"/>
<dbReference type="EC" id="3.1.1.-" evidence="9"/>
<feature type="signal peptide" evidence="9">
    <location>
        <begin position="1"/>
        <end position="20"/>
    </location>
</feature>
<protein>
    <recommendedName>
        <fullName evidence="9">Phospholipase B-like</fullName>
        <ecNumber evidence="9">3.1.1.-</ecNumber>
    </recommendedName>
</protein>
<dbReference type="Proteomes" id="UP001344447">
    <property type="component" value="Unassembled WGS sequence"/>
</dbReference>
<evidence type="ECO:0000256" key="5">
    <source>
        <dbReference type="ARBA" id="ARBA00022801"/>
    </source>
</evidence>
<gene>
    <name evidence="10" type="ORF">RB653_002889</name>
</gene>
<evidence type="ECO:0000256" key="9">
    <source>
        <dbReference type="RuleBase" id="RU364138"/>
    </source>
</evidence>
<evidence type="ECO:0000256" key="1">
    <source>
        <dbReference type="ARBA" id="ARBA00004613"/>
    </source>
</evidence>
<keyword evidence="7 9" id="KW-0443">Lipid metabolism</keyword>
<accession>A0AAN7YT44</accession>
<evidence type="ECO:0000256" key="7">
    <source>
        <dbReference type="ARBA" id="ARBA00023098"/>
    </source>
</evidence>
<dbReference type="Gene3D" id="3.60.60.30">
    <property type="match status" value="1"/>
</dbReference>
<keyword evidence="5 9" id="KW-0378">Hydrolase</keyword>